<evidence type="ECO:0000313" key="7">
    <source>
        <dbReference type="EMBL" id="KAF2231203.1"/>
    </source>
</evidence>
<dbReference type="PANTHER" id="PTHR48182">
    <property type="entry name" value="PROTEIN SERAC1"/>
    <property type="match status" value="1"/>
</dbReference>
<keyword evidence="5" id="KW-0496">Mitochondrion</keyword>
<keyword evidence="8" id="KW-1185">Reference proteome</keyword>
<reference evidence="7" key="1">
    <citation type="journal article" date="2020" name="Stud. Mycol.">
        <title>101 Dothideomycetes genomes: a test case for predicting lifestyles and emergence of pathogens.</title>
        <authorList>
            <person name="Haridas S."/>
            <person name="Albert R."/>
            <person name="Binder M."/>
            <person name="Bloem J."/>
            <person name="Labutti K."/>
            <person name="Salamov A."/>
            <person name="Andreopoulos B."/>
            <person name="Baker S."/>
            <person name="Barry K."/>
            <person name="Bills G."/>
            <person name="Bluhm B."/>
            <person name="Cannon C."/>
            <person name="Castanera R."/>
            <person name="Culley D."/>
            <person name="Daum C."/>
            <person name="Ezra D."/>
            <person name="Gonzalez J."/>
            <person name="Henrissat B."/>
            <person name="Kuo A."/>
            <person name="Liang C."/>
            <person name="Lipzen A."/>
            <person name="Lutzoni F."/>
            <person name="Magnuson J."/>
            <person name="Mondo S."/>
            <person name="Nolan M."/>
            <person name="Ohm R."/>
            <person name="Pangilinan J."/>
            <person name="Park H.-J."/>
            <person name="Ramirez L."/>
            <person name="Alfaro M."/>
            <person name="Sun H."/>
            <person name="Tritt A."/>
            <person name="Yoshinaga Y."/>
            <person name="Zwiers L.-H."/>
            <person name="Turgeon B."/>
            <person name="Goodwin S."/>
            <person name="Spatafora J."/>
            <person name="Crous P."/>
            <person name="Grigoriev I."/>
        </authorList>
    </citation>
    <scope>NUCLEOTIDE SEQUENCE</scope>
    <source>
        <strain evidence="7">Tuck. ex Michener</strain>
    </source>
</reference>
<sequence length="318" mass="36450">MAVKRNGTVFRVSGLPASPANDELQRTLEHTIKYNLLDDEKSKILLSIDIVPSCYNNGQEKIALVEFQGGTPHFLSKLEEDPLEDWQLEMNDVDINFDRHFLGFTQLYAPKPNTPITAEYRRRPLFFVAHSFGGIIMAHQTRQDDESTIASLYRATYGMLLFAIPHKGLIVDNIQKMLSGQEQHPRNNLLSQIKVQSDVLAIQLGHFKNLLRDRKITSFYEMKQTRQPQFDSESQSWRRSGDYVTAVETDSSLLQLPDQIEEKIPLHADHSEIVKFNSRTDKGYTSALGKLRQFERDAPYIVATRFDPHCECILPCLP</sequence>
<evidence type="ECO:0000313" key="8">
    <source>
        <dbReference type="Proteomes" id="UP000800092"/>
    </source>
</evidence>
<evidence type="ECO:0000256" key="5">
    <source>
        <dbReference type="ARBA" id="ARBA00023128"/>
    </source>
</evidence>
<evidence type="ECO:0000256" key="1">
    <source>
        <dbReference type="ARBA" id="ARBA00004173"/>
    </source>
</evidence>
<dbReference type="PANTHER" id="PTHR48182:SF2">
    <property type="entry name" value="PROTEIN SERAC1"/>
    <property type="match status" value="1"/>
</dbReference>
<evidence type="ECO:0008006" key="9">
    <source>
        <dbReference type="Google" id="ProtNLM"/>
    </source>
</evidence>
<dbReference type="GO" id="GO:0016020">
    <property type="term" value="C:membrane"/>
    <property type="evidence" value="ECO:0007669"/>
    <property type="project" value="UniProtKB-SubCell"/>
</dbReference>
<dbReference type="GO" id="GO:0005739">
    <property type="term" value="C:mitochondrion"/>
    <property type="evidence" value="ECO:0007669"/>
    <property type="project" value="UniProtKB-SubCell"/>
</dbReference>
<organism evidence="7 8">
    <name type="scientific">Viridothelium virens</name>
    <name type="common">Speckled blister lichen</name>
    <name type="synonym">Trypethelium virens</name>
    <dbReference type="NCBI Taxonomy" id="1048519"/>
    <lineage>
        <taxon>Eukaryota</taxon>
        <taxon>Fungi</taxon>
        <taxon>Dikarya</taxon>
        <taxon>Ascomycota</taxon>
        <taxon>Pezizomycotina</taxon>
        <taxon>Dothideomycetes</taxon>
        <taxon>Dothideomycetes incertae sedis</taxon>
        <taxon>Trypetheliales</taxon>
        <taxon>Trypetheliaceae</taxon>
        <taxon>Viridothelium</taxon>
    </lineage>
</organism>
<dbReference type="EMBL" id="ML991830">
    <property type="protein sequence ID" value="KAF2231203.1"/>
    <property type="molecule type" value="Genomic_DNA"/>
</dbReference>
<keyword evidence="6" id="KW-0472">Membrane</keyword>
<gene>
    <name evidence="7" type="ORF">EV356DRAFT_452498</name>
</gene>
<dbReference type="OrthoDB" id="1658288at2759"/>
<accession>A0A6A6H0V5</accession>
<dbReference type="Proteomes" id="UP000800092">
    <property type="component" value="Unassembled WGS sequence"/>
</dbReference>
<dbReference type="InterPro" id="IPR052374">
    <property type="entry name" value="SERAC1"/>
</dbReference>
<protein>
    <recommendedName>
        <fullName evidence="9">DUF676 domain-containing protein</fullName>
    </recommendedName>
</protein>
<evidence type="ECO:0000256" key="4">
    <source>
        <dbReference type="ARBA" id="ARBA00022824"/>
    </source>
</evidence>
<comment type="subcellular location">
    <subcellularLocation>
        <location evidence="2">Endoplasmic reticulum</location>
    </subcellularLocation>
    <subcellularLocation>
        <location evidence="3">Membrane</location>
    </subcellularLocation>
    <subcellularLocation>
        <location evidence="1">Mitochondrion</location>
    </subcellularLocation>
</comment>
<evidence type="ECO:0000256" key="3">
    <source>
        <dbReference type="ARBA" id="ARBA00004370"/>
    </source>
</evidence>
<dbReference type="AlphaFoldDB" id="A0A6A6H0V5"/>
<name>A0A6A6H0V5_VIRVR</name>
<dbReference type="GO" id="GO:0005783">
    <property type="term" value="C:endoplasmic reticulum"/>
    <property type="evidence" value="ECO:0007669"/>
    <property type="project" value="UniProtKB-SubCell"/>
</dbReference>
<proteinExistence type="predicted"/>
<evidence type="ECO:0000256" key="2">
    <source>
        <dbReference type="ARBA" id="ARBA00004240"/>
    </source>
</evidence>
<evidence type="ECO:0000256" key="6">
    <source>
        <dbReference type="ARBA" id="ARBA00023136"/>
    </source>
</evidence>
<keyword evidence="4" id="KW-0256">Endoplasmic reticulum</keyword>